<dbReference type="InterPro" id="IPR005769">
    <property type="entry name" value="PhnE/PtxC"/>
</dbReference>
<accession>A0A6J4ZWR2</accession>
<feature type="transmembrane region" description="Helical" evidence="7">
    <location>
        <begin position="238"/>
        <end position="264"/>
    </location>
</feature>
<dbReference type="Proteomes" id="UP000507979">
    <property type="component" value="Unassembled WGS sequence"/>
</dbReference>
<feature type="transmembrane region" description="Helical" evidence="7">
    <location>
        <begin position="181"/>
        <end position="201"/>
    </location>
</feature>
<evidence type="ECO:0000256" key="6">
    <source>
        <dbReference type="ARBA" id="ARBA00023136"/>
    </source>
</evidence>
<evidence type="ECO:0000256" key="2">
    <source>
        <dbReference type="ARBA" id="ARBA00022448"/>
    </source>
</evidence>
<dbReference type="Pfam" id="PF00528">
    <property type="entry name" value="BPD_transp_1"/>
    <property type="match status" value="1"/>
</dbReference>
<keyword evidence="10" id="KW-1185">Reference proteome</keyword>
<dbReference type="AlphaFoldDB" id="A0A6J4ZWR2"/>
<evidence type="ECO:0000256" key="3">
    <source>
        <dbReference type="ARBA" id="ARBA00022475"/>
    </source>
</evidence>
<evidence type="ECO:0000256" key="1">
    <source>
        <dbReference type="ARBA" id="ARBA00004651"/>
    </source>
</evidence>
<evidence type="ECO:0000256" key="5">
    <source>
        <dbReference type="ARBA" id="ARBA00022989"/>
    </source>
</evidence>
<keyword evidence="3" id="KW-1003">Cell membrane</keyword>
<evidence type="ECO:0000313" key="10">
    <source>
        <dbReference type="Proteomes" id="UP000507979"/>
    </source>
</evidence>
<feature type="transmembrane region" description="Helical" evidence="7">
    <location>
        <begin position="138"/>
        <end position="160"/>
    </location>
</feature>
<comment type="similarity">
    <text evidence="7">Belongs to the binding-protein-dependent transport system permease family.</text>
</comment>
<keyword evidence="2 7" id="KW-0813">Transport</keyword>
<sequence length="303" mass="32178">MAGVMTPRPSHPRPFALSGRAKAGVLLLVLYTVYAAAQLDFSWARFESGMGHASTFLARMFPPNFEKPATLWKGIAESLEIAVLASVLGILFALPVGLLGARNLMPAWVSWPARSLVALCRALHPVIVAILFVKAVGFGALAGILALTVASIGFIGKLFTEAIEEISLKQVEAVRATGASFANVLAFGVLPQVFARFIGFATYQFDSNLRNSTMVGIVGAGGVGGTLFSAFQRFDYDFVSAILLTLIAIIMLGEILAGFVRAVFLDNLGFDRILQGRFAGARGLGSSASKAAYRAARKTEADK</sequence>
<dbReference type="NCBIfam" id="TIGR01097">
    <property type="entry name" value="PhnE"/>
    <property type="match status" value="1"/>
</dbReference>
<dbReference type="Gene3D" id="1.10.3720.10">
    <property type="entry name" value="MetI-like"/>
    <property type="match status" value="1"/>
</dbReference>
<dbReference type="PANTHER" id="PTHR30043:SF1">
    <property type="entry name" value="ABC TRANSPORT SYSTEM PERMEASE PROTEIN P69"/>
    <property type="match status" value="1"/>
</dbReference>
<keyword evidence="6 7" id="KW-0472">Membrane</keyword>
<feature type="transmembrane region" description="Helical" evidence="7">
    <location>
        <begin position="113"/>
        <end position="132"/>
    </location>
</feature>
<dbReference type="PROSITE" id="PS50928">
    <property type="entry name" value="ABC_TM1"/>
    <property type="match status" value="1"/>
</dbReference>
<evidence type="ECO:0000256" key="7">
    <source>
        <dbReference type="RuleBase" id="RU363032"/>
    </source>
</evidence>
<feature type="domain" description="ABC transmembrane type-1" evidence="8">
    <location>
        <begin position="75"/>
        <end position="257"/>
    </location>
</feature>
<dbReference type="SUPFAM" id="SSF161098">
    <property type="entry name" value="MetI-like"/>
    <property type="match status" value="1"/>
</dbReference>
<evidence type="ECO:0000259" key="8">
    <source>
        <dbReference type="PROSITE" id="PS50928"/>
    </source>
</evidence>
<dbReference type="GO" id="GO:0015416">
    <property type="term" value="F:ABC-type phosphonate transporter activity"/>
    <property type="evidence" value="ECO:0007669"/>
    <property type="project" value="InterPro"/>
</dbReference>
<feature type="transmembrane region" description="Helical" evidence="7">
    <location>
        <begin position="81"/>
        <end position="101"/>
    </location>
</feature>
<dbReference type="InterPro" id="IPR035906">
    <property type="entry name" value="MetI-like_sf"/>
</dbReference>
<evidence type="ECO:0000256" key="4">
    <source>
        <dbReference type="ARBA" id="ARBA00022692"/>
    </source>
</evidence>
<organism evidence="9 10">
    <name type="scientific">Achromobacter insuavis</name>
    <dbReference type="NCBI Taxonomy" id="1287735"/>
    <lineage>
        <taxon>Bacteria</taxon>
        <taxon>Pseudomonadati</taxon>
        <taxon>Pseudomonadota</taxon>
        <taxon>Betaproteobacteria</taxon>
        <taxon>Burkholderiales</taxon>
        <taxon>Alcaligenaceae</taxon>
        <taxon>Achromobacter</taxon>
    </lineage>
</organism>
<protein>
    <recommendedName>
        <fullName evidence="8">ABC transmembrane type-1 domain-containing protein</fullName>
    </recommendedName>
</protein>
<feature type="transmembrane region" description="Helical" evidence="7">
    <location>
        <begin position="213"/>
        <end position="231"/>
    </location>
</feature>
<dbReference type="EMBL" id="CADIJR010000017">
    <property type="protein sequence ID" value="CAB3644771.1"/>
    <property type="molecule type" value="Genomic_DNA"/>
</dbReference>
<keyword evidence="5 7" id="KW-1133">Transmembrane helix</keyword>
<proteinExistence type="inferred from homology"/>
<dbReference type="PANTHER" id="PTHR30043">
    <property type="entry name" value="PHOSPHONATES TRANSPORT SYSTEM PERMEASE PROTEIN"/>
    <property type="match status" value="1"/>
</dbReference>
<comment type="subcellular location">
    <subcellularLocation>
        <location evidence="1 7">Cell membrane</location>
        <topology evidence="1 7">Multi-pass membrane protein</topology>
    </subcellularLocation>
</comment>
<dbReference type="InterPro" id="IPR000515">
    <property type="entry name" value="MetI-like"/>
</dbReference>
<keyword evidence="4 7" id="KW-0812">Transmembrane</keyword>
<evidence type="ECO:0000313" key="9">
    <source>
        <dbReference type="EMBL" id="CAB3644771.1"/>
    </source>
</evidence>
<dbReference type="CDD" id="cd06261">
    <property type="entry name" value="TM_PBP2"/>
    <property type="match status" value="1"/>
</dbReference>
<dbReference type="GO" id="GO:0005886">
    <property type="term" value="C:plasma membrane"/>
    <property type="evidence" value="ECO:0007669"/>
    <property type="project" value="UniProtKB-SubCell"/>
</dbReference>
<gene>
    <name evidence="9" type="ORF">LMG26845_02362</name>
</gene>
<reference evidence="9 10" key="1">
    <citation type="submission" date="2020-04" db="EMBL/GenBank/DDBJ databases">
        <authorList>
            <person name="De Canck E."/>
        </authorList>
    </citation>
    <scope>NUCLEOTIDE SEQUENCE [LARGE SCALE GENOMIC DNA]</scope>
    <source>
        <strain evidence="9 10">LMG 26845</strain>
    </source>
</reference>
<name>A0A6J4ZWR2_9BURK</name>